<dbReference type="PROSITE" id="PS51257">
    <property type="entry name" value="PROKAR_LIPOPROTEIN"/>
    <property type="match status" value="1"/>
</dbReference>
<comment type="caution">
    <text evidence="2">The sequence shown here is derived from an EMBL/GenBank/DDBJ whole genome shotgun (WGS) entry which is preliminary data.</text>
</comment>
<evidence type="ECO:0000313" key="2">
    <source>
        <dbReference type="EMBL" id="MBP1987454.1"/>
    </source>
</evidence>
<dbReference type="Pfam" id="PF19119">
    <property type="entry name" value="DUF5803"/>
    <property type="match status" value="1"/>
</dbReference>
<keyword evidence="3" id="KW-1185">Reference proteome</keyword>
<organism evidence="2 3">
    <name type="scientific">Halolamina salifodinae</name>
    <dbReference type="NCBI Taxonomy" id="1202767"/>
    <lineage>
        <taxon>Archaea</taxon>
        <taxon>Methanobacteriati</taxon>
        <taxon>Methanobacteriota</taxon>
        <taxon>Stenosarchaea group</taxon>
        <taxon>Halobacteria</taxon>
        <taxon>Halobacteriales</taxon>
        <taxon>Haloferacaceae</taxon>
    </lineage>
</organism>
<dbReference type="RefSeq" id="WP_209491724.1">
    <property type="nucleotide sequence ID" value="NZ_JAGGLC010000004.1"/>
</dbReference>
<dbReference type="AlphaFoldDB" id="A0A8T4H0Z0"/>
<protein>
    <recommendedName>
        <fullName evidence="4">Lipoprotein</fullName>
    </recommendedName>
</protein>
<name>A0A8T4H0Z0_9EURY</name>
<keyword evidence="1" id="KW-1133">Transmembrane helix</keyword>
<dbReference type="OrthoDB" id="312630at2157"/>
<evidence type="ECO:0000256" key="1">
    <source>
        <dbReference type="SAM" id="Phobius"/>
    </source>
</evidence>
<dbReference type="Proteomes" id="UP000823736">
    <property type="component" value="Unassembled WGS sequence"/>
</dbReference>
<reference evidence="2" key="1">
    <citation type="submission" date="2021-03" db="EMBL/GenBank/DDBJ databases">
        <title>Genomic Encyclopedia of Type Strains, Phase IV (KMG-IV): sequencing the most valuable type-strain genomes for metagenomic binning, comparative biology and taxonomic classification.</title>
        <authorList>
            <person name="Goeker M."/>
        </authorList>
    </citation>
    <scope>NUCLEOTIDE SEQUENCE</scope>
    <source>
        <strain evidence="2">DSM 26232</strain>
    </source>
</reference>
<accession>A0A8T4H0Z0</accession>
<proteinExistence type="predicted"/>
<dbReference type="EMBL" id="JAGGLC010000004">
    <property type="protein sequence ID" value="MBP1987454.1"/>
    <property type="molecule type" value="Genomic_DNA"/>
</dbReference>
<dbReference type="InterPro" id="IPR043826">
    <property type="entry name" value="DUF5803"/>
</dbReference>
<keyword evidence="1" id="KW-0812">Transmembrane</keyword>
<keyword evidence="1" id="KW-0472">Membrane</keyword>
<sequence length="262" mass="28193">MSRRRLALLALAGLLVLSGCLGGIGGGPASDDQLDQPPETAYDWDTNTDVSITVTNQTTYRAVYDVSAFNESIRLAEGGFLGTDTPVSIRSLRYRYPNGTVINGSKFDEHGGSVGTQDNALVIEPPADDGKMAYSGDGTPKQFSHPIAVEEGSYTVVLPENRETSVPLFGRIVPAPDSTITLDGRLHIVWVQATGETLLVRYYLPRDVQLFGGLLIGLVGVGVAGGGYYWRKIKELRERREEIGLDVDIEHDDGDGPPPGMG</sequence>
<evidence type="ECO:0008006" key="4">
    <source>
        <dbReference type="Google" id="ProtNLM"/>
    </source>
</evidence>
<gene>
    <name evidence="2" type="ORF">J2753_001955</name>
</gene>
<evidence type="ECO:0000313" key="3">
    <source>
        <dbReference type="Proteomes" id="UP000823736"/>
    </source>
</evidence>
<feature type="transmembrane region" description="Helical" evidence="1">
    <location>
        <begin position="210"/>
        <end position="230"/>
    </location>
</feature>